<feature type="transmembrane region" description="Helical" evidence="7">
    <location>
        <begin position="225"/>
        <end position="243"/>
    </location>
</feature>
<feature type="transmembrane region" description="Helical" evidence="7">
    <location>
        <begin position="113"/>
        <end position="131"/>
    </location>
</feature>
<evidence type="ECO:0000256" key="7">
    <source>
        <dbReference type="SAM" id="Phobius"/>
    </source>
</evidence>
<evidence type="ECO:0000256" key="6">
    <source>
        <dbReference type="SAM" id="MobiDB-lite"/>
    </source>
</evidence>
<feature type="transmembrane region" description="Helical" evidence="7">
    <location>
        <begin position="164"/>
        <end position="182"/>
    </location>
</feature>
<feature type="region of interest" description="Disordered" evidence="6">
    <location>
        <begin position="1"/>
        <end position="23"/>
    </location>
</feature>
<feature type="transmembrane region" description="Helical" evidence="7">
    <location>
        <begin position="281"/>
        <end position="300"/>
    </location>
</feature>
<dbReference type="SUPFAM" id="SSF103481">
    <property type="entry name" value="Multidrug resistance efflux transporter EmrE"/>
    <property type="match status" value="2"/>
</dbReference>
<dbReference type="InterPro" id="IPR037185">
    <property type="entry name" value="EmrE-like"/>
</dbReference>
<feature type="domain" description="EamA" evidence="8">
    <location>
        <begin position="166"/>
        <end position="295"/>
    </location>
</feature>
<proteinExistence type="inferred from homology"/>
<accession>A0A848KNM4</accession>
<dbReference type="Proteomes" id="UP000550729">
    <property type="component" value="Unassembled WGS sequence"/>
</dbReference>
<protein>
    <submittedName>
        <fullName evidence="9">EamA family transporter</fullName>
    </submittedName>
</protein>
<feature type="transmembrane region" description="Helical" evidence="7">
    <location>
        <begin position="255"/>
        <end position="275"/>
    </location>
</feature>
<sequence length="335" mass="34368">MASLNDGPSTASSAVTASPAANSHASPSSVLLILGSCTSLQFGAALAAQLFDDLGSWGVTVLRLGLAAVALVAVTRPSIRRWTRRQWLGVALFGLAMAGMNGFFYAAIARIPLGTAVAIEFLGPLVLAAVLSRKRADIVCVALAAAGMALLGVESLVGDDPLDPVGVCFVLLAAASWAGYIVTSARVGQRVPGAGGLAMAMVVGTLAVLPMGLPGAVVGLTDPHLLGLAALTALLASIIPYSLEFAALRRMPRHVFGVLMSLEPVVAALAGWLILDQRLGLWRSVAICLVVAASVGAAIANRPRGPRRRQNSAADDDHDLTPDARTPTPALPDPR</sequence>
<dbReference type="Pfam" id="PF00892">
    <property type="entry name" value="EamA"/>
    <property type="match status" value="1"/>
</dbReference>
<feature type="compositionally biased region" description="Low complexity" evidence="6">
    <location>
        <begin position="8"/>
        <end position="23"/>
    </location>
</feature>
<dbReference type="AlphaFoldDB" id="A0A848KNM4"/>
<dbReference type="GO" id="GO:0016020">
    <property type="term" value="C:membrane"/>
    <property type="evidence" value="ECO:0007669"/>
    <property type="project" value="UniProtKB-SubCell"/>
</dbReference>
<keyword evidence="10" id="KW-1185">Reference proteome</keyword>
<evidence type="ECO:0000256" key="5">
    <source>
        <dbReference type="ARBA" id="ARBA00023136"/>
    </source>
</evidence>
<feature type="transmembrane region" description="Helical" evidence="7">
    <location>
        <begin position="138"/>
        <end position="158"/>
    </location>
</feature>
<dbReference type="InterPro" id="IPR000620">
    <property type="entry name" value="EamA_dom"/>
</dbReference>
<gene>
    <name evidence="9" type="ORF">HH308_03555</name>
</gene>
<evidence type="ECO:0000313" key="9">
    <source>
        <dbReference type="EMBL" id="NMO00286.1"/>
    </source>
</evidence>
<comment type="caution">
    <text evidence="9">The sequence shown here is derived from an EMBL/GenBank/DDBJ whole genome shotgun (WGS) entry which is preliminary data.</text>
</comment>
<feature type="transmembrane region" description="Helical" evidence="7">
    <location>
        <begin position="194"/>
        <end position="213"/>
    </location>
</feature>
<dbReference type="InterPro" id="IPR050638">
    <property type="entry name" value="AA-Vitamin_Transporters"/>
</dbReference>
<evidence type="ECO:0000313" key="10">
    <source>
        <dbReference type="Proteomes" id="UP000550729"/>
    </source>
</evidence>
<evidence type="ECO:0000259" key="8">
    <source>
        <dbReference type="Pfam" id="PF00892"/>
    </source>
</evidence>
<keyword evidence="3 7" id="KW-0812">Transmembrane</keyword>
<dbReference type="PANTHER" id="PTHR32322">
    <property type="entry name" value="INNER MEMBRANE TRANSPORTER"/>
    <property type="match status" value="1"/>
</dbReference>
<keyword evidence="4 7" id="KW-1133">Transmembrane helix</keyword>
<feature type="transmembrane region" description="Helical" evidence="7">
    <location>
        <begin position="57"/>
        <end position="75"/>
    </location>
</feature>
<evidence type="ECO:0000256" key="1">
    <source>
        <dbReference type="ARBA" id="ARBA00004141"/>
    </source>
</evidence>
<comment type="similarity">
    <text evidence="2">Belongs to the EamA transporter family.</text>
</comment>
<evidence type="ECO:0000256" key="3">
    <source>
        <dbReference type="ARBA" id="ARBA00022692"/>
    </source>
</evidence>
<organism evidence="9 10">
    <name type="scientific">Gordonia asplenii</name>
    <dbReference type="NCBI Taxonomy" id="2725283"/>
    <lineage>
        <taxon>Bacteria</taxon>
        <taxon>Bacillati</taxon>
        <taxon>Actinomycetota</taxon>
        <taxon>Actinomycetes</taxon>
        <taxon>Mycobacteriales</taxon>
        <taxon>Gordoniaceae</taxon>
        <taxon>Gordonia</taxon>
    </lineage>
</organism>
<reference evidence="9 10" key="1">
    <citation type="submission" date="2020-04" db="EMBL/GenBank/DDBJ databases">
        <title>Gordonia sp. nov. TBRC 11910.</title>
        <authorList>
            <person name="Suriyachadkun C."/>
        </authorList>
    </citation>
    <scope>NUCLEOTIDE SEQUENCE [LARGE SCALE GENOMIC DNA]</scope>
    <source>
        <strain evidence="9 10">TBRC 11910</strain>
    </source>
</reference>
<dbReference type="EMBL" id="JABBNB010000003">
    <property type="protein sequence ID" value="NMO00286.1"/>
    <property type="molecule type" value="Genomic_DNA"/>
</dbReference>
<comment type="subcellular location">
    <subcellularLocation>
        <location evidence="1">Membrane</location>
        <topology evidence="1">Multi-pass membrane protein</topology>
    </subcellularLocation>
</comment>
<name>A0A848KNM4_9ACTN</name>
<dbReference type="PANTHER" id="PTHR32322:SF2">
    <property type="entry name" value="EAMA DOMAIN-CONTAINING PROTEIN"/>
    <property type="match status" value="1"/>
</dbReference>
<feature type="region of interest" description="Disordered" evidence="6">
    <location>
        <begin position="302"/>
        <end position="335"/>
    </location>
</feature>
<evidence type="ECO:0000256" key="4">
    <source>
        <dbReference type="ARBA" id="ARBA00022989"/>
    </source>
</evidence>
<feature type="transmembrane region" description="Helical" evidence="7">
    <location>
        <begin position="87"/>
        <end position="107"/>
    </location>
</feature>
<keyword evidence="5 7" id="KW-0472">Membrane</keyword>
<evidence type="ECO:0000256" key="2">
    <source>
        <dbReference type="ARBA" id="ARBA00007362"/>
    </source>
</evidence>